<reference evidence="1 2" key="1">
    <citation type="submission" date="2018-10" db="EMBL/GenBank/DDBJ databases">
        <authorList>
            <person name="Ekblom R."/>
            <person name="Jareborg N."/>
        </authorList>
    </citation>
    <scope>NUCLEOTIDE SEQUENCE [LARGE SCALE GENOMIC DNA]</scope>
    <source>
        <tissue evidence="1">Muscle</tissue>
    </source>
</reference>
<keyword evidence="2" id="KW-1185">Reference proteome</keyword>
<gene>
    <name evidence="1" type="ORF">BN2614_LOCUS12</name>
</gene>
<dbReference type="AlphaFoldDB" id="A0A9X9M3C3"/>
<sequence length="65" mass="7374">MALTRSEVAWARMRACRTISPERTGHSQVLLAFSCLGFSELCPDSSRDLPSDSFSLLLYKMRTLY</sequence>
<proteinExistence type="predicted"/>
<name>A0A9X9M3C3_GULGU</name>
<evidence type="ECO:0000313" key="2">
    <source>
        <dbReference type="Proteomes" id="UP000269945"/>
    </source>
</evidence>
<evidence type="ECO:0000313" key="1">
    <source>
        <dbReference type="EMBL" id="VCX31149.1"/>
    </source>
</evidence>
<dbReference type="EMBL" id="CYRY02040419">
    <property type="protein sequence ID" value="VCX31149.1"/>
    <property type="molecule type" value="Genomic_DNA"/>
</dbReference>
<dbReference type="Proteomes" id="UP000269945">
    <property type="component" value="Unassembled WGS sequence"/>
</dbReference>
<organism evidence="1 2">
    <name type="scientific">Gulo gulo</name>
    <name type="common">Wolverine</name>
    <name type="synonym">Gluton</name>
    <dbReference type="NCBI Taxonomy" id="48420"/>
    <lineage>
        <taxon>Eukaryota</taxon>
        <taxon>Metazoa</taxon>
        <taxon>Chordata</taxon>
        <taxon>Craniata</taxon>
        <taxon>Vertebrata</taxon>
        <taxon>Euteleostomi</taxon>
        <taxon>Mammalia</taxon>
        <taxon>Eutheria</taxon>
        <taxon>Laurasiatheria</taxon>
        <taxon>Carnivora</taxon>
        <taxon>Caniformia</taxon>
        <taxon>Musteloidea</taxon>
        <taxon>Mustelidae</taxon>
        <taxon>Guloninae</taxon>
        <taxon>Gulo</taxon>
    </lineage>
</organism>
<accession>A0A9X9M3C3</accession>
<protein>
    <submittedName>
        <fullName evidence="1">Uncharacterized protein</fullName>
    </submittedName>
</protein>
<dbReference type="PROSITE" id="PS51257">
    <property type="entry name" value="PROKAR_LIPOPROTEIN"/>
    <property type="match status" value="1"/>
</dbReference>
<comment type="caution">
    <text evidence="1">The sequence shown here is derived from an EMBL/GenBank/DDBJ whole genome shotgun (WGS) entry which is preliminary data.</text>
</comment>